<dbReference type="Pfam" id="PF08281">
    <property type="entry name" value="Sigma70_r4_2"/>
    <property type="match status" value="1"/>
</dbReference>
<dbReference type="GO" id="GO:0003677">
    <property type="term" value="F:DNA binding"/>
    <property type="evidence" value="ECO:0007669"/>
    <property type="project" value="InterPro"/>
</dbReference>
<dbReference type="Gene3D" id="1.10.1740.10">
    <property type="match status" value="1"/>
</dbReference>
<sequence length="165" mass="19828">MNSNEDTNLEDLFTTYHQQIYHFIFRYTQDENMSYDIVQDTFIKYQKYQAEFDSTKSHIRTFLFRIAYQLTMNKLKRQNKLQKLLPFLYENKQESSIPLEDKITIRAALLKLPLEQRSVIIFYYYHDFSQKDIAEILQIPLGTVKSRLHTALDKLKKILEVGDDE</sequence>
<dbReference type="STRING" id="1027249.SAMN05216179_0159"/>
<keyword evidence="4" id="KW-0804">Transcription</keyword>
<feature type="domain" description="RNA polymerase sigma-70 region 2" evidence="5">
    <location>
        <begin position="12"/>
        <end position="79"/>
    </location>
</feature>
<dbReference type="InterPro" id="IPR013325">
    <property type="entry name" value="RNA_pol_sigma_r2"/>
</dbReference>
<evidence type="ECO:0000256" key="1">
    <source>
        <dbReference type="ARBA" id="ARBA00010641"/>
    </source>
</evidence>
<dbReference type="GO" id="GO:0016987">
    <property type="term" value="F:sigma factor activity"/>
    <property type="evidence" value="ECO:0007669"/>
    <property type="project" value="UniProtKB-KW"/>
</dbReference>
<dbReference type="SUPFAM" id="SSF88659">
    <property type="entry name" value="Sigma3 and sigma4 domains of RNA polymerase sigma factors"/>
    <property type="match status" value="1"/>
</dbReference>
<dbReference type="AlphaFoldDB" id="A0A1M7IUM1"/>
<evidence type="ECO:0000259" key="6">
    <source>
        <dbReference type="Pfam" id="PF08281"/>
    </source>
</evidence>
<dbReference type="CDD" id="cd06171">
    <property type="entry name" value="Sigma70_r4"/>
    <property type="match status" value="1"/>
</dbReference>
<evidence type="ECO:0000313" key="8">
    <source>
        <dbReference type="Proteomes" id="UP000184184"/>
    </source>
</evidence>
<dbReference type="Proteomes" id="UP000184184">
    <property type="component" value="Unassembled WGS sequence"/>
</dbReference>
<dbReference type="InterPro" id="IPR036388">
    <property type="entry name" value="WH-like_DNA-bd_sf"/>
</dbReference>
<dbReference type="NCBIfam" id="TIGR02937">
    <property type="entry name" value="sigma70-ECF"/>
    <property type="match status" value="1"/>
</dbReference>
<name>A0A1M7IUM1_9BACI</name>
<dbReference type="EMBL" id="FRCZ01000001">
    <property type="protein sequence ID" value="SHM44494.1"/>
    <property type="molecule type" value="Genomic_DNA"/>
</dbReference>
<feature type="domain" description="RNA polymerase sigma factor 70 region 4 type 2" evidence="6">
    <location>
        <begin position="105"/>
        <end position="155"/>
    </location>
</feature>
<keyword evidence="3" id="KW-0731">Sigma factor</keyword>
<evidence type="ECO:0000256" key="2">
    <source>
        <dbReference type="ARBA" id="ARBA00023015"/>
    </source>
</evidence>
<evidence type="ECO:0000256" key="4">
    <source>
        <dbReference type="ARBA" id="ARBA00023163"/>
    </source>
</evidence>
<evidence type="ECO:0000256" key="3">
    <source>
        <dbReference type="ARBA" id="ARBA00023082"/>
    </source>
</evidence>
<dbReference type="InterPro" id="IPR039425">
    <property type="entry name" value="RNA_pol_sigma-70-like"/>
</dbReference>
<keyword evidence="2" id="KW-0805">Transcription regulation</keyword>
<dbReference type="RefSeq" id="WP_073198751.1">
    <property type="nucleotide sequence ID" value="NZ_FRCZ01000001.1"/>
</dbReference>
<dbReference type="InterPro" id="IPR007627">
    <property type="entry name" value="RNA_pol_sigma70_r2"/>
</dbReference>
<dbReference type="GO" id="GO:0006352">
    <property type="term" value="P:DNA-templated transcription initiation"/>
    <property type="evidence" value="ECO:0007669"/>
    <property type="project" value="InterPro"/>
</dbReference>
<dbReference type="PANTHER" id="PTHR43133">
    <property type="entry name" value="RNA POLYMERASE ECF-TYPE SIGMA FACTO"/>
    <property type="match status" value="1"/>
</dbReference>
<comment type="similarity">
    <text evidence="1">Belongs to the sigma-70 factor family. ECF subfamily.</text>
</comment>
<reference evidence="7 8" key="1">
    <citation type="submission" date="2016-11" db="EMBL/GenBank/DDBJ databases">
        <authorList>
            <person name="Jaros S."/>
            <person name="Januszkiewicz K."/>
            <person name="Wedrychowicz H."/>
        </authorList>
    </citation>
    <scope>NUCLEOTIDE SEQUENCE [LARGE SCALE GENOMIC DNA]</scope>
    <source>
        <strain evidence="7 8">CGMCC 1.10681</strain>
    </source>
</reference>
<organism evidence="7 8">
    <name type="scientific">Gracilibacillus kekensis</name>
    <dbReference type="NCBI Taxonomy" id="1027249"/>
    <lineage>
        <taxon>Bacteria</taxon>
        <taxon>Bacillati</taxon>
        <taxon>Bacillota</taxon>
        <taxon>Bacilli</taxon>
        <taxon>Bacillales</taxon>
        <taxon>Bacillaceae</taxon>
        <taxon>Gracilibacillus</taxon>
    </lineage>
</organism>
<dbReference type="OrthoDB" id="3472490at2"/>
<protein>
    <submittedName>
        <fullName evidence="7">RNA polymerase, sigma subunit, ECF family</fullName>
    </submittedName>
</protein>
<proteinExistence type="inferred from homology"/>
<gene>
    <name evidence="7" type="ORF">SAMN05216179_0159</name>
</gene>
<keyword evidence="8" id="KW-1185">Reference proteome</keyword>
<accession>A0A1M7IUM1</accession>
<dbReference type="SUPFAM" id="SSF88946">
    <property type="entry name" value="Sigma2 domain of RNA polymerase sigma factors"/>
    <property type="match status" value="1"/>
</dbReference>
<dbReference type="InterPro" id="IPR013324">
    <property type="entry name" value="RNA_pol_sigma_r3/r4-like"/>
</dbReference>
<dbReference type="InterPro" id="IPR014284">
    <property type="entry name" value="RNA_pol_sigma-70_dom"/>
</dbReference>
<evidence type="ECO:0000259" key="5">
    <source>
        <dbReference type="Pfam" id="PF04542"/>
    </source>
</evidence>
<dbReference type="Gene3D" id="1.10.10.10">
    <property type="entry name" value="Winged helix-like DNA-binding domain superfamily/Winged helix DNA-binding domain"/>
    <property type="match status" value="1"/>
</dbReference>
<dbReference type="PANTHER" id="PTHR43133:SF60">
    <property type="entry name" value="RNA POLYMERASE SIGMA FACTOR SIGV"/>
    <property type="match status" value="1"/>
</dbReference>
<dbReference type="Pfam" id="PF04542">
    <property type="entry name" value="Sigma70_r2"/>
    <property type="match status" value="1"/>
</dbReference>
<evidence type="ECO:0000313" key="7">
    <source>
        <dbReference type="EMBL" id="SHM44494.1"/>
    </source>
</evidence>
<dbReference type="InterPro" id="IPR013249">
    <property type="entry name" value="RNA_pol_sigma70_r4_t2"/>
</dbReference>